<dbReference type="RefSeq" id="WP_162009538.1">
    <property type="nucleotide sequence ID" value="NC_002689.2"/>
</dbReference>
<organism evidence="1 2">
    <name type="scientific">Thermoplasma volcanium (strain ATCC 51530 / DSM 4299 / JCM 9571 / NBRC 15438 / GSS1)</name>
    <dbReference type="NCBI Taxonomy" id="273116"/>
    <lineage>
        <taxon>Archaea</taxon>
        <taxon>Methanobacteriati</taxon>
        <taxon>Thermoplasmatota</taxon>
        <taxon>Thermoplasmata</taxon>
        <taxon>Thermoplasmatales</taxon>
        <taxon>Thermoplasmataceae</taxon>
        <taxon>Thermoplasma</taxon>
    </lineage>
</organism>
<dbReference type="HOGENOM" id="CLU_3003372_0_0_2"/>
<gene>
    <name evidence="1" type="ORF">TVG0740488</name>
</gene>
<keyword evidence="2" id="KW-1185">Reference proteome</keyword>
<name>Q97AS4_THEVO</name>
<dbReference type="Proteomes" id="UP000001017">
    <property type="component" value="Chromosome"/>
</dbReference>
<reference evidence="1 2" key="1">
    <citation type="journal article" date="1999" name="Proc. Jpn. Acad.">
        <title>Determination of the complete genomic DNA sequence of Thermoplasma volvanium GSS1.</title>
        <authorList>
            <person name="Kawashima T."/>
            <person name="Yamamoto Y."/>
            <person name="Aramaki H."/>
            <person name="Nunoshiba T."/>
            <person name="Kawamoto T."/>
            <person name="Watanabe K."/>
            <person name="Yamazaki M."/>
            <person name="Kanehori K."/>
            <person name="Amano N."/>
            <person name="Ohya Y."/>
            <person name="Makino K."/>
            <person name="Suzuki M."/>
        </authorList>
    </citation>
    <scope>NUCLEOTIDE SEQUENCE [LARGE SCALE GENOMIC DNA]</scope>
    <source>
        <strain evidence="2">ATCC 51530 / DSM 4299 / JCM 9571 / NBRC 15438 / GSS1</strain>
    </source>
</reference>
<dbReference type="STRING" id="273116.gene:9381524"/>
<accession>Q97AS4</accession>
<dbReference type="EMBL" id="BA000011">
    <property type="protein sequence ID" value="BAB59877.1"/>
    <property type="molecule type" value="Genomic_DNA"/>
</dbReference>
<dbReference type="KEGG" id="tvo:TVG0740488"/>
<evidence type="ECO:0000313" key="2">
    <source>
        <dbReference type="Proteomes" id="UP000001017"/>
    </source>
</evidence>
<dbReference type="AlphaFoldDB" id="Q97AS4"/>
<evidence type="ECO:0000313" key="1">
    <source>
        <dbReference type="EMBL" id="BAB59877.1"/>
    </source>
</evidence>
<reference evidence="1 2" key="2">
    <citation type="journal article" date="2000" name="Proc. Natl. Acad. Sci. U.S.A.">
        <title>Archaeal adaptation to higher temperatures revealed by genomic sequence of Thermoplasma volcanium.</title>
        <authorList>
            <person name="Kawashima T."/>
            <person name="Amano N."/>
            <person name="Koike H."/>
            <person name="Makino S."/>
            <person name="Higuchi S."/>
            <person name="Kawashima-Ohya Y."/>
            <person name="Watanabe K."/>
            <person name="Yamazaki M."/>
            <person name="Kanehori K."/>
            <person name="Kawamoto T."/>
            <person name="Nunoshiba T."/>
            <person name="Yamamoto Y."/>
            <person name="Aramaki H."/>
            <person name="Makino K."/>
            <person name="Suzuki M."/>
        </authorList>
    </citation>
    <scope>NUCLEOTIDE SEQUENCE [LARGE SCALE GENOMIC DNA]</scope>
    <source>
        <strain evidence="2">ATCC 51530 / DSM 4299 / JCM 9571 / NBRC 15438 / GSS1</strain>
    </source>
</reference>
<sequence length="56" mass="6803">MTKLEDFETYLIGELRMSPSTMKLTMKKWNTRKEDVISMTEHLYRHLLDKDGKKRK</sequence>
<protein>
    <submittedName>
        <fullName evidence="1">TVG0740488 protein</fullName>
    </submittedName>
</protein>
<proteinExistence type="predicted"/>
<dbReference type="GeneID" id="42990950"/>
<dbReference type="PaxDb" id="273116-14324951"/>